<feature type="short sequence motif" description="GXSXG" evidence="2">
    <location>
        <begin position="51"/>
        <end position="55"/>
    </location>
</feature>
<feature type="active site" description="Proton acceptor" evidence="2">
    <location>
        <position position="223"/>
    </location>
</feature>
<feature type="domain" description="PNPLA" evidence="3">
    <location>
        <begin position="1"/>
        <end position="236"/>
    </location>
</feature>
<dbReference type="InterPro" id="IPR002641">
    <property type="entry name" value="PNPLA_dom"/>
</dbReference>
<comment type="caution">
    <text evidence="2">Lacks conserved residue(s) required for the propagation of feature annotation.</text>
</comment>
<proteinExistence type="predicted"/>
<evidence type="ECO:0000256" key="1">
    <source>
        <dbReference type="ARBA" id="ARBA00023098"/>
    </source>
</evidence>
<organism evidence="4 5">
    <name type="scientific">Actinomycetospora endophytica</name>
    <dbReference type="NCBI Taxonomy" id="2291215"/>
    <lineage>
        <taxon>Bacteria</taxon>
        <taxon>Bacillati</taxon>
        <taxon>Actinomycetota</taxon>
        <taxon>Actinomycetes</taxon>
        <taxon>Pseudonocardiales</taxon>
        <taxon>Pseudonocardiaceae</taxon>
        <taxon>Actinomycetospora</taxon>
    </lineage>
</organism>
<dbReference type="InterPro" id="IPR016035">
    <property type="entry name" value="Acyl_Trfase/lysoPLipase"/>
</dbReference>
<keyword evidence="2" id="KW-0378">Hydrolase</keyword>
<protein>
    <submittedName>
        <fullName evidence="4">DUF3376 domain-containing protein</fullName>
    </submittedName>
</protein>
<evidence type="ECO:0000256" key="2">
    <source>
        <dbReference type="PROSITE-ProRule" id="PRU01161"/>
    </source>
</evidence>
<gene>
    <name evidence="4" type="ORF">LQ327_22615</name>
</gene>
<dbReference type="EMBL" id="JAJNDB010000005">
    <property type="protein sequence ID" value="MCD2196170.1"/>
    <property type="molecule type" value="Genomic_DNA"/>
</dbReference>
<dbReference type="Gene3D" id="3.40.1090.10">
    <property type="entry name" value="Cytosolic phospholipase A2 catalytic domain"/>
    <property type="match status" value="1"/>
</dbReference>
<name>A0ABS8PD15_9PSEU</name>
<dbReference type="PROSITE" id="PS51635">
    <property type="entry name" value="PNPLA"/>
    <property type="match status" value="1"/>
</dbReference>
<accession>A0ABS8PD15</accession>
<dbReference type="Proteomes" id="UP001199469">
    <property type="component" value="Unassembled WGS sequence"/>
</dbReference>
<dbReference type="Pfam" id="PF11856">
    <property type="entry name" value="DUF3376"/>
    <property type="match status" value="1"/>
</dbReference>
<feature type="short sequence motif" description="DGA/G" evidence="2">
    <location>
        <begin position="223"/>
        <end position="225"/>
    </location>
</feature>
<evidence type="ECO:0000313" key="4">
    <source>
        <dbReference type="EMBL" id="MCD2196170.1"/>
    </source>
</evidence>
<keyword evidence="1 2" id="KW-0443">Lipid metabolism</keyword>
<evidence type="ECO:0000259" key="3">
    <source>
        <dbReference type="PROSITE" id="PS51635"/>
    </source>
</evidence>
<comment type="caution">
    <text evidence="4">The sequence shown here is derived from an EMBL/GenBank/DDBJ whole genome shotgun (WGS) entry which is preliminary data.</text>
</comment>
<reference evidence="4 5" key="1">
    <citation type="submission" date="2021-11" db="EMBL/GenBank/DDBJ databases">
        <title>Draft genome sequence of Actinomycetospora sp. SF1 isolated from the rhizosphere soil.</title>
        <authorList>
            <person name="Duangmal K."/>
            <person name="Chantavorakit T."/>
        </authorList>
    </citation>
    <scope>NUCLEOTIDE SEQUENCE [LARGE SCALE GENOMIC DNA]</scope>
    <source>
        <strain evidence="4 5">TBRC 5722</strain>
    </source>
</reference>
<feature type="active site" description="Nucleophile" evidence="2">
    <location>
        <position position="53"/>
    </location>
</feature>
<dbReference type="InterPro" id="IPR024282">
    <property type="entry name" value="DUF3376"/>
</dbReference>
<sequence>MGGVAKELDLAARASQGRRGGLADDDLPQYERWRRICADSDTTVEIDIVAGTSAGGLNGTILATSYGLGTTLPDLKQMWQESGSISRGKLLPPKKASSSVLDGGFFQKTVGEVLCGIRDSSDSGAPSSPVTLFVTSTALGDHRRAYADSFSQGFLSPDHRRVYRFRSQPPSGEGNEFETSFGALAPAARASAGFPVAFAPIEEPTALLDRAIGPQDFTDRLMDGGVLDNAPFGPVLDEIVARPVDGDVQRIVVYVVPSDGGGGVLPAASAIGTDEPSWFTVLRSALTFPGEADFRDDLDDLTRIFSTADAQRGAALSALRAAVDPAVSKDVIAALRAGSSFLRAQYRLQQPHYDVAAFVDRIQGRTENVIRLEPLLSNPTPGASVEPPVSAEDLAMYGHSAAERMVRNLLADLRGRLHERGTTAALSAGAREVSRALGGLVEERERIEDGVVDEAKDPRPGGPVIGEMVSRALEQGSRTRRTELSRAIDAYASAVGTTVEVVTEAVVAVEIVSQALAPQVRSAPPPFQLLRLGPDNDSPLAPSAAGFGDKKLYGTRLGHFGAFGHAEWRAWDWGWGRLDAAAQLGRALGLDSTDILELQQGIWDVEGAGQDLDVETKAVGNRTEIDLRHEIDSNTVNGLLDSTARMLRAAHTDQPKPIAFVAPKVGTMLRTRLTLNPLWLVPGVIVRRKLRGFFLGPRRSD</sequence>
<keyword evidence="5" id="KW-1185">Reference proteome</keyword>
<dbReference type="Pfam" id="PF01734">
    <property type="entry name" value="Patatin"/>
    <property type="match status" value="1"/>
</dbReference>
<dbReference type="SUPFAM" id="SSF52151">
    <property type="entry name" value="FabD/lysophospholipase-like"/>
    <property type="match status" value="1"/>
</dbReference>
<keyword evidence="2" id="KW-0442">Lipid degradation</keyword>
<evidence type="ECO:0000313" key="5">
    <source>
        <dbReference type="Proteomes" id="UP001199469"/>
    </source>
</evidence>